<sequence>MNWSRSWENFCDFDRIIPSPSRSASGPWCWVGRSVMFLFDCWLAGSKGEEALAEYKRALEVMSAKKAAPKKAALCENDDEVKFIKSNKSDERRQV</sequence>
<comment type="caution">
    <text evidence="1">The sequence shown here is derived from an EMBL/GenBank/DDBJ whole genome shotgun (WGS) entry which is preliminary data.</text>
</comment>
<gene>
    <name evidence="1" type="ORF">DY000_02040738</name>
</gene>
<accession>A0ABQ7B6T6</accession>
<dbReference type="EMBL" id="QGKV02001507">
    <property type="protein sequence ID" value="KAF3527958.1"/>
    <property type="molecule type" value="Genomic_DNA"/>
</dbReference>
<keyword evidence="2" id="KW-1185">Reference proteome</keyword>
<dbReference type="Proteomes" id="UP000266723">
    <property type="component" value="Unassembled WGS sequence"/>
</dbReference>
<protein>
    <submittedName>
        <fullName evidence="1">Uncharacterized protein</fullName>
    </submittedName>
</protein>
<evidence type="ECO:0000313" key="2">
    <source>
        <dbReference type="Proteomes" id="UP000266723"/>
    </source>
</evidence>
<reference evidence="1 2" key="1">
    <citation type="journal article" date="2020" name="BMC Genomics">
        <title>Intraspecific diversification of the crop wild relative Brassica cretica Lam. using demographic model selection.</title>
        <authorList>
            <person name="Kioukis A."/>
            <person name="Michalopoulou V.A."/>
            <person name="Briers L."/>
            <person name="Pirintsos S."/>
            <person name="Studholme D.J."/>
            <person name="Pavlidis P."/>
            <person name="Sarris P.F."/>
        </authorList>
    </citation>
    <scope>NUCLEOTIDE SEQUENCE [LARGE SCALE GENOMIC DNA]</scope>
    <source>
        <strain evidence="2">cv. PFS-1207/04</strain>
    </source>
</reference>
<proteinExistence type="predicted"/>
<organism evidence="1 2">
    <name type="scientific">Brassica cretica</name>
    <name type="common">Mustard</name>
    <dbReference type="NCBI Taxonomy" id="69181"/>
    <lineage>
        <taxon>Eukaryota</taxon>
        <taxon>Viridiplantae</taxon>
        <taxon>Streptophyta</taxon>
        <taxon>Embryophyta</taxon>
        <taxon>Tracheophyta</taxon>
        <taxon>Spermatophyta</taxon>
        <taxon>Magnoliopsida</taxon>
        <taxon>eudicotyledons</taxon>
        <taxon>Gunneridae</taxon>
        <taxon>Pentapetalae</taxon>
        <taxon>rosids</taxon>
        <taxon>malvids</taxon>
        <taxon>Brassicales</taxon>
        <taxon>Brassicaceae</taxon>
        <taxon>Brassiceae</taxon>
        <taxon>Brassica</taxon>
    </lineage>
</organism>
<name>A0ABQ7B6T6_BRACR</name>
<evidence type="ECO:0000313" key="1">
    <source>
        <dbReference type="EMBL" id="KAF3527958.1"/>
    </source>
</evidence>